<feature type="transmembrane region" description="Helical" evidence="6">
    <location>
        <begin position="188"/>
        <end position="211"/>
    </location>
</feature>
<feature type="transmembrane region" description="Helical" evidence="6">
    <location>
        <begin position="304"/>
        <end position="324"/>
    </location>
</feature>
<evidence type="ECO:0000256" key="3">
    <source>
        <dbReference type="ARBA" id="ARBA00022989"/>
    </source>
</evidence>
<feature type="transmembrane region" description="Helical" evidence="6">
    <location>
        <begin position="336"/>
        <end position="355"/>
    </location>
</feature>
<evidence type="ECO:0000256" key="1">
    <source>
        <dbReference type="ARBA" id="ARBA00004651"/>
    </source>
</evidence>
<feature type="region of interest" description="Disordered" evidence="5">
    <location>
        <begin position="1"/>
        <end position="47"/>
    </location>
</feature>
<feature type="transmembrane region" description="Helical" evidence="6">
    <location>
        <begin position="76"/>
        <end position="94"/>
    </location>
</feature>
<name>A0ABY4Q6L9_9ACTN</name>
<reference evidence="8 9" key="1">
    <citation type="submission" date="2022-05" db="EMBL/GenBank/DDBJ databases">
        <authorList>
            <person name="Zhou X."/>
            <person name="Li K."/>
            <person name="Man Y."/>
        </authorList>
    </citation>
    <scope>NUCLEOTIDE SEQUENCE [LARGE SCALE GENOMIC DNA]</scope>
    <source>
        <strain evidence="8 9">MS405</strain>
    </source>
</reference>
<evidence type="ECO:0000256" key="2">
    <source>
        <dbReference type="ARBA" id="ARBA00022692"/>
    </source>
</evidence>
<dbReference type="Proteomes" id="UP000829992">
    <property type="component" value="Chromosome"/>
</dbReference>
<gene>
    <name evidence="8" type="ORF">M4V62_39735</name>
</gene>
<feature type="transmembrane region" description="Helical" evidence="6">
    <location>
        <begin position="217"/>
        <end position="236"/>
    </location>
</feature>
<dbReference type="Gene3D" id="1.20.1250.20">
    <property type="entry name" value="MFS general substrate transporter like domains"/>
    <property type="match status" value="2"/>
</dbReference>
<dbReference type="InterPro" id="IPR005829">
    <property type="entry name" value="Sugar_transporter_CS"/>
</dbReference>
<dbReference type="CDD" id="cd17371">
    <property type="entry name" value="MFS_MucK"/>
    <property type="match status" value="1"/>
</dbReference>
<dbReference type="InterPro" id="IPR036259">
    <property type="entry name" value="MFS_trans_sf"/>
</dbReference>
<feature type="transmembrane region" description="Helical" evidence="6">
    <location>
        <begin position="272"/>
        <end position="292"/>
    </location>
</feature>
<sequence length="455" mass="48253">MSSPSPDKATSTGRSPSPDETAAPDQAVTADQRSPLPREAGPTPDGGRRFAWFHELGPDGRRAFFGAYGGYGLDSYDFYVLPLSLAAIGVYFGLDNGQTGLLATVTLLMSAVGGALAGVLADRVGRVRALMWTVSVYAVFTVACGFAPNFGTLLVFRALQGVGFGGEWAVGAVLVAEYAASRHRGRTLGWIQSAWAVGWGLAVVTYTVVYNLVDDDIAWRVLFFTGALPALLVFYVRRNVKDAPAATERLKAAGRSHSFLDIFRGQLLRTTLLAGLLSTGVQGGYYTLATWIPKYLSDERGLSVTGVGGFLVVQIIGAFCGYVTGAHLADRLGRRLTIQTFAVLSALCVLSYSQVPADWDEISLLLGFPLGFCMSAIFSSFGSFLAELYPTEVRGTGQGFTYNTGRAVGAVFPTLVGFLSDSWGVGGALGFAAAGYALAYVSLLGLPETRGIELR</sequence>
<keyword evidence="3 6" id="KW-1133">Transmembrane helix</keyword>
<proteinExistence type="predicted"/>
<keyword evidence="4 6" id="KW-0472">Membrane</keyword>
<dbReference type="RefSeq" id="WP_249593198.1">
    <property type="nucleotide sequence ID" value="NZ_BAAAQL010000018.1"/>
</dbReference>
<feature type="transmembrane region" description="Helical" evidence="6">
    <location>
        <begin position="129"/>
        <end position="148"/>
    </location>
</feature>
<comment type="subcellular location">
    <subcellularLocation>
        <location evidence="1">Cell membrane</location>
        <topology evidence="1">Multi-pass membrane protein</topology>
    </subcellularLocation>
</comment>
<feature type="domain" description="Major facilitator superfamily (MFS) profile" evidence="7">
    <location>
        <begin position="63"/>
        <end position="450"/>
    </location>
</feature>
<dbReference type="Pfam" id="PF07690">
    <property type="entry name" value="MFS_1"/>
    <property type="match status" value="1"/>
</dbReference>
<dbReference type="InterPro" id="IPR020846">
    <property type="entry name" value="MFS_dom"/>
</dbReference>
<dbReference type="PROSITE" id="PS00217">
    <property type="entry name" value="SUGAR_TRANSPORT_2"/>
    <property type="match status" value="1"/>
</dbReference>
<protein>
    <submittedName>
        <fullName evidence="8">MFS transporter</fullName>
    </submittedName>
</protein>
<organism evidence="8 9">
    <name type="scientific">Streptomyces durmitorensis</name>
    <dbReference type="NCBI Taxonomy" id="319947"/>
    <lineage>
        <taxon>Bacteria</taxon>
        <taxon>Bacillati</taxon>
        <taxon>Actinomycetota</taxon>
        <taxon>Actinomycetes</taxon>
        <taxon>Kitasatosporales</taxon>
        <taxon>Streptomycetaceae</taxon>
        <taxon>Streptomyces</taxon>
    </lineage>
</organism>
<feature type="transmembrane region" description="Helical" evidence="6">
    <location>
        <begin position="100"/>
        <end position="122"/>
    </location>
</feature>
<feature type="compositionally biased region" description="Polar residues" evidence="5">
    <location>
        <begin position="1"/>
        <end position="15"/>
    </location>
</feature>
<dbReference type="InterPro" id="IPR011701">
    <property type="entry name" value="MFS"/>
</dbReference>
<accession>A0ABY4Q6L9</accession>
<dbReference type="SUPFAM" id="SSF103473">
    <property type="entry name" value="MFS general substrate transporter"/>
    <property type="match status" value="1"/>
</dbReference>
<feature type="transmembrane region" description="Helical" evidence="6">
    <location>
        <begin position="367"/>
        <end position="388"/>
    </location>
</feature>
<keyword evidence="2 6" id="KW-0812">Transmembrane</keyword>
<keyword evidence="9" id="KW-1185">Reference proteome</keyword>
<evidence type="ECO:0000259" key="7">
    <source>
        <dbReference type="PROSITE" id="PS50850"/>
    </source>
</evidence>
<evidence type="ECO:0000256" key="6">
    <source>
        <dbReference type="SAM" id="Phobius"/>
    </source>
</evidence>
<dbReference type="PANTHER" id="PTHR23508:SF10">
    <property type="entry name" value="CARBOXYLIC ACID TRANSPORTER PROTEIN HOMOLOG"/>
    <property type="match status" value="1"/>
</dbReference>
<dbReference type="PROSITE" id="PS50850">
    <property type="entry name" value="MFS"/>
    <property type="match status" value="1"/>
</dbReference>
<feature type="transmembrane region" description="Helical" evidence="6">
    <location>
        <begin position="425"/>
        <end position="446"/>
    </location>
</feature>
<dbReference type="PANTHER" id="PTHR23508">
    <property type="entry name" value="CARBOXYLIC ACID TRANSPORTER PROTEIN HOMOLOG"/>
    <property type="match status" value="1"/>
</dbReference>
<evidence type="ECO:0000256" key="5">
    <source>
        <dbReference type="SAM" id="MobiDB-lite"/>
    </source>
</evidence>
<dbReference type="EMBL" id="CP097289">
    <property type="protein sequence ID" value="UQT61890.1"/>
    <property type="molecule type" value="Genomic_DNA"/>
</dbReference>
<evidence type="ECO:0000313" key="8">
    <source>
        <dbReference type="EMBL" id="UQT61890.1"/>
    </source>
</evidence>
<evidence type="ECO:0000256" key="4">
    <source>
        <dbReference type="ARBA" id="ARBA00023136"/>
    </source>
</evidence>
<evidence type="ECO:0000313" key="9">
    <source>
        <dbReference type="Proteomes" id="UP000829992"/>
    </source>
</evidence>